<dbReference type="GO" id="GO:0005576">
    <property type="term" value="C:extracellular region"/>
    <property type="evidence" value="ECO:0007669"/>
    <property type="project" value="UniProtKB-SubCell"/>
</dbReference>
<feature type="binding site" evidence="10">
    <location>
        <position position="337"/>
    </location>
    <ligand>
        <name>(2R)-2-phosphoglycerate</name>
        <dbReference type="ChEBI" id="CHEBI:58289"/>
    </ligand>
</feature>
<accession>A0A368KRM8</accession>
<evidence type="ECO:0000256" key="13">
    <source>
        <dbReference type="PIRSR" id="PIRSR001400-3"/>
    </source>
</evidence>
<dbReference type="InterPro" id="IPR020810">
    <property type="entry name" value="Enolase_C"/>
</dbReference>
<dbReference type="GO" id="GO:0000287">
    <property type="term" value="F:magnesium ion binding"/>
    <property type="evidence" value="ECO:0007669"/>
    <property type="project" value="UniProtKB-UniRule"/>
</dbReference>
<feature type="active site" description="Proton donor" evidence="10 11">
    <location>
        <position position="204"/>
    </location>
</feature>
<dbReference type="HAMAP" id="MF_00318">
    <property type="entry name" value="Enolase"/>
    <property type="match status" value="1"/>
</dbReference>
<dbReference type="InterPro" id="IPR000941">
    <property type="entry name" value="Enolase"/>
</dbReference>
<feature type="active site" description="Proton acceptor" evidence="10 11">
    <location>
        <position position="337"/>
    </location>
</feature>
<comment type="subcellular location">
    <subcellularLocation>
        <location evidence="10">Cytoplasm</location>
    </subcellularLocation>
    <subcellularLocation>
        <location evidence="10">Secreted</location>
    </subcellularLocation>
    <subcellularLocation>
        <location evidence="10">Cell surface</location>
    </subcellularLocation>
    <text evidence="10">Fractions of enolase are present in both the cytoplasm and on the cell surface.</text>
</comment>
<feature type="binding site" evidence="10">
    <location>
        <position position="367"/>
    </location>
    <ligand>
        <name>(2R)-2-phosphoglycerate</name>
        <dbReference type="ChEBI" id="CHEBI:58289"/>
    </ligand>
</feature>
<evidence type="ECO:0000256" key="4">
    <source>
        <dbReference type="ARBA" id="ARBA00017068"/>
    </source>
</evidence>
<dbReference type="Proteomes" id="UP000253562">
    <property type="component" value="Unassembled WGS sequence"/>
</dbReference>
<comment type="function">
    <text evidence="9 10">Catalyzes the reversible conversion of 2-phosphoglycerate (2-PG) into phosphoenolpyruvate (PEP). It is essential for the degradation of carbohydrates via glycolysis.</text>
</comment>
<dbReference type="SMART" id="SM01193">
    <property type="entry name" value="Enolase_N"/>
    <property type="match status" value="1"/>
</dbReference>
<feature type="binding site" evidence="12">
    <location>
        <position position="388"/>
    </location>
    <ligand>
        <name>substrate</name>
    </ligand>
</feature>
<dbReference type="Gene3D" id="3.20.20.120">
    <property type="entry name" value="Enolase-like C-terminal domain"/>
    <property type="match status" value="1"/>
</dbReference>
<feature type="binding site" evidence="12">
    <location>
        <position position="312"/>
    </location>
    <ligand>
        <name>substrate</name>
    </ligand>
</feature>
<keyword evidence="6 10" id="KW-0460">Magnesium</keyword>
<feature type="binding site" evidence="12">
    <location>
        <position position="163"/>
    </location>
    <ligand>
        <name>substrate</name>
    </ligand>
</feature>
<proteinExistence type="inferred from homology"/>
<evidence type="ECO:0000256" key="11">
    <source>
        <dbReference type="PIRSR" id="PIRSR001400-1"/>
    </source>
</evidence>
<evidence type="ECO:0000256" key="9">
    <source>
        <dbReference type="ARBA" id="ARBA00045763"/>
    </source>
</evidence>
<feature type="binding site" evidence="10 13">
    <location>
        <position position="241"/>
    </location>
    <ligand>
        <name>Mg(2+)</name>
        <dbReference type="ChEBI" id="CHEBI:18420"/>
    </ligand>
</feature>
<dbReference type="PROSITE" id="PS00164">
    <property type="entry name" value="ENOLASE"/>
    <property type="match status" value="1"/>
</dbReference>
<keyword evidence="7 10" id="KW-0324">Glycolysis</keyword>
<keyword evidence="10" id="KW-0963">Cytoplasm</keyword>
<protein>
    <recommendedName>
        <fullName evidence="4 10">Enolase</fullName>
        <ecNumber evidence="3 10">4.2.1.11</ecNumber>
    </recommendedName>
    <alternativeName>
        <fullName evidence="10">2-phospho-D-glycerate hydro-lyase</fullName>
    </alternativeName>
    <alternativeName>
        <fullName evidence="10">2-phosphoglycerate dehydratase</fullName>
    </alternativeName>
</protein>
<dbReference type="InterPro" id="IPR036849">
    <property type="entry name" value="Enolase-like_C_sf"/>
</dbReference>
<feature type="binding site" evidence="12">
    <location>
        <position position="154"/>
    </location>
    <ligand>
        <name>substrate</name>
    </ligand>
</feature>
<dbReference type="SFLD" id="SFLDF00002">
    <property type="entry name" value="enolase"/>
    <property type="match status" value="1"/>
</dbReference>
<keyword evidence="8 10" id="KW-0456">Lyase</keyword>
<feature type="binding site" evidence="12">
    <location>
        <begin position="364"/>
        <end position="367"/>
    </location>
    <ligand>
        <name>substrate</name>
    </ligand>
</feature>
<feature type="binding site" evidence="10">
    <location>
        <position position="366"/>
    </location>
    <ligand>
        <name>(2R)-2-phosphoglycerate</name>
        <dbReference type="ChEBI" id="CHEBI:58289"/>
    </ligand>
</feature>
<evidence type="ECO:0000259" key="15">
    <source>
        <dbReference type="SMART" id="SM01193"/>
    </source>
</evidence>
<comment type="caution">
    <text evidence="16">The sequence shown here is derived from an EMBL/GenBank/DDBJ whole genome shotgun (WGS) entry which is preliminary data.</text>
</comment>
<sequence>MFIQDVSAQEVLDSRGNPTVESCVTLEDGTFGTAIVPSGASTGEREAVELRDGDKKRYGGKGVKKAVENVEAKISPALIGTNVLHQREIDRLMIELDGTPNKAKLGANAMLAVSLAAARAAANALGLPLYRYLGGCNASLLPVPCMNVINGGKHADNTVDFQEFMIAPHNAPSFAEAIRMGMETFHALKSILKNKGYSTGVGDEGGFAPDLKSNVEAVEIILQAISAAGYQPGGDISICIDPASSEMWDEGQYLFFKSDKSKKTSDEMVDLWKSWAGQYPIVLLEDGMAENDWEGWKTLTSELGGKIELVGDDIFCTNSKILTKGIEQGVGNSILIKVNQIGTLTETLDTVELARKNNYNCFISHRSGETEDTTIADLTVATRAGHIKTGSGCRSERVAKFNQFLRIERQLGKDAQFAGRKAFKY</sequence>
<dbReference type="RefSeq" id="WP_114369168.1">
    <property type="nucleotide sequence ID" value="NZ_QPEX01000024.1"/>
</dbReference>
<evidence type="ECO:0000256" key="1">
    <source>
        <dbReference type="ARBA" id="ARBA00005031"/>
    </source>
</evidence>
<reference evidence="16 17" key="1">
    <citation type="submission" date="2018-07" db="EMBL/GenBank/DDBJ databases">
        <title>Comparative genomes isolates from brazilian mangrove.</title>
        <authorList>
            <person name="De Araujo J.E."/>
            <person name="Taketani R.G."/>
            <person name="Silva M.C.P."/>
            <person name="Lourenco M.V."/>
            <person name="Oliveira V.M."/>
            <person name="Andreote F.D."/>
        </authorList>
    </citation>
    <scope>NUCLEOTIDE SEQUENCE [LARGE SCALE GENOMIC DNA]</scope>
    <source>
        <strain evidence="16 17">HEX PRIS-MGV</strain>
    </source>
</reference>
<feature type="binding site" evidence="10 13">
    <location>
        <position position="285"/>
    </location>
    <ligand>
        <name>Mg(2+)</name>
        <dbReference type="ChEBI" id="CHEBI:18420"/>
    </ligand>
</feature>
<dbReference type="UniPathway" id="UPA00109">
    <property type="reaction ID" value="UER00187"/>
</dbReference>
<dbReference type="PANTHER" id="PTHR11902:SF1">
    <property type="entry name" value="ENOLASE"/>
    <property type="match status" value="1"/>
</dbReference>
<gene>
    <name evidence="10" type="primary">eno</name>
    <name evidence="16" type="ORF">DTL42_13095</name>
</gene>
<dbReference type="InterPro" id="IPR029017">
    <property type="entry name" value="Enolase-like_N"/>
</dbReference>
<dbReference type="OrthoDB" id="9804716at2"/>
<evidence type="ECO:0000256" key="12">
    <source>
        <dbReference type="PIRSR" id="PIRSR001400-2"/>
    </source>
</evidence>
<evidence type="ECO:0000256" key="6">
    <source>
        <dbReference type="ARBA" id="ARBA00022842"/>
    </source>
</evidence>
<dbReference type="SFLD" id="SFLDS00001">
    <property type="entry name" value="Enolase"/>
    <property type="match status" value="1"/>
</dbReference>
<comment type="pathway">
    <text evidence="1 10">Carbohydrate degradation; glycolysis; pyruvate from D-glyceraldehyde 3-phosphate: step 4/5.</text>
</comment>
<dbReference type="Pfam" id="PF03952">
    <property type="entry name" value="Enolase_N"/>
    <property type="match status" value="1"/>
</dbReference>
<comment type="similarity">
    <text evidence="2 10">Belongs to the enolase family.</text>
</comment>
<dbReference type="Gene3D" id="3.30.390.10">
    <property type="entry name" value="Enolase-like, N-terminal domain"/>
    <property type="match status" value="1"/>
</dbReference>
<feature type="binding site" evidence="10 13">
    <location>
        <position position="312"/>
    </location>
    <ligand>
        <name>Mg(2+)</name>
        <dbReference type="ChEBI" id="CHEBI:18420"/>
    </ligand>
</feature>
<dbReference type="EC" id="4.2.1.11" evidence="3 10"/>
<feature type="binding site" evidence="10">
    <location>
        <position position="162"/>
    </location>
    <ligand>
        <name>(2R)-2-phosphoglycerate</name>
        <dbReference type="ChEBI" id="CHEBI:58289"/>
    </ligand>
</feature>
<comment type="cofactor">
    <cofactor evidence="13">
        <name>Mg(2+)</name>
        <dbReference type="ChEBI" id="CHEBI:18420"/>
    </cofactor>
    <text evidence="13">Mg(2+) is required for catalysis and for stabilizing the dimer.</text>
</comment>
<dbReference type="PRINTS" id="PR00148">
    <property type="entry name" value="ENOLASE"/>
</dbReference>
<dbReference type="SMART" id="SM01192">
    <property type="entry name" value="Enolase_C"/>
    <property type="match status" value="1"/>
</dbReference>
<evidence type="ECO:0000256" key="10">
    <source>
        <dbReference type="HAMAP-Rule" id="MF_00318"/>
    </source>
</evidence>
<feature type="domain" description="Enolase C-terminal TIM barrel" evidence="14">
    <location>
        <begin position="138"/>
        <end position="425"/>
    </location>
</feature>
<keyword evidence="10 13" id="KW-0479">Metal-binding</keyword>
<evidence type="ECO:0000313" key="17">
    <source>
        <dbReference type="Proteomes" id="UP000253562"/>
    </source>
</evidence>
<dbReference type="SUPFAM" id="SSF51604">
    <property type="entry name" value="Enolase C-terminal domain-like"/>
    <property type="match status" value="1"/>
</dbReference>
<dbReference type="CDD" id="cd03313">
    <property type="entry name" value="enolase"/>
    <property type="match status" value="1"/>
</dbReference>
<dbReference type="PIRSF" id="PIRSF001400">
    <property type="entry name" value="Enolase"/>
    <property type="match status" value="1"/>
</dbReference>
<evidence type="ECO:0000256" key="2">
    <source>
        <dbReference type="ARBA" id="ARBA00009604"/>
    </source>
</evidence>
<evidence type="ECO:0000313" key="16">
    <source>
        <dbReference type="EMBL" id="RCS49456.1"/>
    </source>
</evidence>
<dbReference type="InterPro" id="IPR020809">
    <property type="entry name" value="Enolase_CS"/>
</dbReference>
<dbReference type="FunFam" id="3.30.390.10:FF:000001">
    <property type="entry name" value="Enolase"/>
    <property type="match status" value="1"/>
</dbReference>
<dbReference type="Pfam" id="PF00113">
    <property type="entry name" value="Enolase_C"/>
    <property type="match status" value="1"/>
</dbReference>
<keyword evidence="5 10" id="KW-0964">Secreted</keyword>
<name>A0A368KRM8_9BACT</name>
<evidence type="ECO:0000256" key="8">
    <source>
        <dbReference type="ARBA" id="ARBA00023239"/>
    </source>
</evidence>
<dbReference type="PANTHER" id="PTHR11902">
    <property type="entry name" value="ENOLASE"/>
    <property type="match status" value="1"/>
</dbReference>
<dbReference type="InterPro" id="IPR020811">
    <property type="entry name" value="Enolase_N"/>
</dbReference>
<dbReference type="GO" id="GO:0004634">
    <property type="term" value="F:phosphopyruvate hydratase activity"/>
    <property type="evidence" value="ECO:0007669"/>
    <property type="project" value="UniProtKB-UniRule"/>
</dbReference>
<dbReference type="GO" id="GO:0006096">
    <property type="term" value="P:glycolytic process"/>
    <property type="evidence" value="ECO:0007669"/>
    <property type="project" value="UniProtKB-UniRule"/>
</dbReference>
<dbReference type="EMBL" id="QPEX01000024">
    <property type="protein sequence ID" value="RCS49456.1"/>
    <property type="molecule type" value="Genomic_DNA"/>
</dbReference>
<feature type="domain" description="Enolase N-terminal" evidence="15">
    <location>
        <begin position="3"/>
        <end position="133"/>
    </location>
</feature>
<evidence type="ECO:0000256" key="5">
    <source>
        <dbReference type="ARBA" id="ARBA00022525"/>
    </source>
</evidence>
<comment type="catalytic activity">
    <reaction evidence="10">
        <text>(2R)-2-phosphoglycerate = phosphoenolpyruvate + H2O</text>
        <dbReference type="Rhea" id="RHEA:10164"/>
        <dbReference type="ChEBI" id="CHEBI:15377"/>
        <dbReference type="ChEBI" id="CHEBI:58289"/>
        <dbReference type="ChEBI" id="CHEBI:58702"/>
        <dbReference type="EC" id="4.2.1.11"/>
    </reaction>
</comment>
<dbReference type="SFLD" id="SFLDG00178">
    <property type="entry name" value="enolase"/>
    <property type="match status" value="1"/>
</dbReference>
<evidence type="ECO:0000259" key="14">
    <source>
        <dbReference type="SMART" id="SM01192"/>
    </source>
</evidence>
<evidence type="ECO:0000256" key="3">
    <source>
        <dbReference type="ARBA" id="ARBA00012058"/>
    </source>
</evidence>
<dbReference type="GO" id="GO:0000015">
    <property type="term" value="C:phosphopyruvate hydratase complex"/>
    <property type="evidence" value="ECO:0007669"/>
    <property type="project" value="InterPro"/>
</dbReference>
<feature type="binding site" evidence="12">
    <location>
        <position position="285"/>
    </location>
    <ligand>
        <name>substrate</name>
    </ligand>
</feature>
<feature type="binding site" evidence="10">
    <location>
        <position position="388"/>
    </location>
    <ligand>
        <name>(2R)-2-phosphoglycerate</name>
        <dbReference type="ChEBI" id="CHEBI:58289"/>
    </ligand>
</feature>
<dbReference type="SUPFAM" id="SSF54826">
    <property type="entry name" value="Enolase N-terminal domain-like"/>
    <property type="match status" value="1"/>
</dbReference>
<keyword evidence="16" id="KW-0670">Pyruvate</keyword>
<dbReference type="NCBIfam" id="TIGR01060">
    <property type="entry name" value="eno"/>
    <property type="match status" value="1"/>
</dbReference>
<organism evidence="16 17">
    <name type="scientific">Bremerella cremea</name>
    <dbReference type="NCBI Taxonomy" id="1031537"/>
    <lineage>
        <taxon>Bacteria</taxon>
        <taxon>Pseudomonadati</taxon>
        <taxon>Planctomycetota</taxon>
        <taxon>Planctomycetia</taxon>
        <taxon>Pirellulales</taxon>
        <taxon>Pirellulaceae</taxon>
        <taxon>Bremerella</taxon>
    </lineage>
</organism>
<dbReference type="AlphaFoldDB" id="A0A368KRM8"/>
<evidence type="ECO:0000256" key="7">
    <source>
        <dbReference type="ARBA" id="ARBA00023152"/>
    </source>
</evidence>
<dbReference type="GO" id="GO:0009986">
    <property type="term" value="C:cell surface"/>
    <property type="evidence" value="ECO:0007669"/>
    <property type="project" value="UniProtKB-SubCell"/>
</dbReference>
<comment type="cofactor">
    <cofactor evidence="10">
        <name>Mg(2+)</name>
        <dbReference type="ChEBI" id="CHEBI:18420"/>
    </cofactor>
    <text evidence="10">Binds a second Mg(2+) ion via substrate during catalysis.</text>
</comment>